<evidence type="ECO:0000313" key="2">
    <source>
        <dbReference type="RefSeq" id="XP_075112170.1"/>
    </source>
</evidence>
<protein>
    <submittedName>
        <fullName evidence="2">Uncharacterized protein LOC142182114</fullName>
    </submittedName>
</protein>
<gene>
    <name evidence="2" type="primary">LOC142182114</name>
</gene>
<organism evidence="1 2">
    <name type="scientific">Nicotiana tabacum</name>
    <name type="common">Common tobacco</name>
    <dbReference type="NCBI Taxonomy" id="4097"/>
    <lineage>
        <taxon>Eukaryota</taxon>
        <taxon>Viridiplantae</taxon>
        <taxon>Streptophyta</taxon>
        <taxon>Embryophyta</taxon>
        <taxon>Tracheophyta</taxon>
        <taxon>Spermatophyta</taxon>
        <taxon>Magnoliopsida</taxon>
        <taxon>eudicotyledons</taxon>
        <taxon>Gunneridae</taxon>
        <taxon>Pentapetalae</taxon>
        <taxon>asterids</taxon>
        <taxon>lamiids</taxon>
        <taxon>Solanales</taxon>
        <taxon>Solanaceae</taxon>
        <taxon>Nicotianoideae</taxon>
        <taxon>Nicotianeae</taxon>
        <taxon>Nicotiana</taxon>
    </lineage>
</organism>
<reference evidence="1" key="1">
    <citation type="journal article" date="2014" name="Nat. Commun.">
        <title>The tobacco genome sequence and its comparison with those of tomato and potato.</title>
        <authorList>
            <person name="Sierro N."/>
            <person name="Battey J.N."/>
            <person name="Ouadi S."/>
            <person name="Bakaher N."/>
            <person name="Bovet L."/>
            <person name="Willig A."/>
            <person name="Goepfert S."/>
            <person name="Peitsch M.C."/>
            <person name="Ivanov N.V."/>
        </authorList>
    </citation>
    <scope>NUCLEOTIDE SEQUENCE [LARGE SCALE GENOMIC DNA]</scope>
</reference>
<reference evidence="2" key="2">
    <citation type="submission" date="2025-08" db="UniProtKB">
        <authorList>
            <consortium name="RefSeq"/>
        </authorList>
    </citation>
    <scope>IDENTIFICATION</scope>
    <source>
        <tissue evidence="2">Leaf</tissue>
    </source>
</reference>
<name>A0AC58URQ9_TOBAC</name>
<accession>A0AC58URQ9</accession>
<dbReference type="Proteomes" id="UP000790787">
    <property type="component" value="Chromosome 6"/>
</dbReference>
<dbReference type="RefSeq" id="XP_075112170.1">
    <property type="nucleotide sequence ID" value="XM_075256069.1"/>
</dbReference>
<evidence type="ECO:0000313" key="1">
    <source>
        <dbReference type="Proteomes" id="UP000790787"/>
    </source>
</evidence>
<keyword evidence="1" id="KW-1185">Reference proteome</keyword>
<proteinExistence type="predicted"/>
<sequence>MPKDAKRVNFMPTKSTQPLESLHPTIASWLFDAWGLDIVGPLPKSSKGHVYGRPRFIITNNGTPFDNKLARSLYEKFDFKQHKSLTYNAPANGLTEAFNKTLCKFLNKVVAKNKKGWHEKISEALWAYQTTFRTATQATPLYLV</sequence>